<evidence type="ECO:0000313" key="3">
    <source>
        <dbReference type="Proteomes" id="UP001218218"/>
    </source>
</evidence>
<dbReference type="Pfam" id="PF18758">
    <property type="entry name" value="KDZ"/>
    <property type="match status" value="1"/>
</dbReference>
<organism evidence="2 3">
    <name type="scientific">Mycena albidolilacea</name>
    <dbReference type="NCBI Taxonomy" id="1033008"/>
    <lineage>
        <taxon>Eukaryota</taxon>
        <taxon>Fungi</taxon>
        <taxon>Dikarya</taxon>
        <taxon>Basidiomycota</taxon>
        <taxon>Agaricomycotina</taxon>
        <taxon>Agaricomycetes</taxon>
        <taxon>Agaricomycetidae</taxon>
        <taxon>Agaricales</taxon>
        <taxon>Marasmiineae</taxon>
        <taxon>Mycenaceae</taxon>
        <taxon>Mycena</taxon>
    </lineage>
</organism>
<dbReference type="Proteomes" id="UP001218218">
    <property type="component" value="Unassembled WGS sequence"/>
</dbReference>
<dbReference type="InterPro" id="IPR041457">
    <property type="entry name" value="CxC2_KDZ-assoc"/>
</dbReference>
<accession>A0AAD7E6H4</accession>
<comment type="caution">
    <text evidence="2">The sequence shown here is derived from an EMBL/GenBank/DDBJ whole genome shotgun (WGS) entry which is preliminary data.</text>
</comment>
<reference evidence="2" key="1">
    <citation type="submission" date="2023-03" db="EMBL/GenBank/DDBJ databases">
        <title>Massive genome expansion in bonnet fungi (Mycena s.s.) driven by repeated elements and novel gene families across ecological guilds.</title>
        <authorList>
            <consortium name="Lawrence Berkeley National Laboratory"/>
            <person name="Harder C.B."/>
            <person name="Miyauchi S."/>
            <person name="Viragh M."/>
            <person name="Kuo A."/>
            <person name="Thoen E."/>
            <person name="Andreopoulos B."/>
            <person name="Lu D."/>
            <person name="Skrede I."/>
            <person name="Drula E."/>
            <person name="Henrissat B."/>
            <person name="Morin E."/>
            <person name="Kohler A."/>
            <person name="Barry K."/>
            <person name="LaButti K."/>
            <person name="Morin E."/>
            <person name="Salamov A."/>
            <person name="Lipzen A."/>
            <person name="Mereny Z."/>
            <person name="Hegedus B."/>
            <person name="Baldrian P."/>
            <person name="Stursova M."/>
            <person name="Weitz H."/>
            <person name="Taylor A."/>
            <person name="Grigoriev I.V."/>
            <person name="Nagy L.G."/>
            <person name="Martin F."/>
            <person name="Kauserud H."/>
        </authorList>
    </citation>
    <scope>NUCLEOTIDE SEQUENCE</scope>
    <source>
        <strain evidence="2">CBHHK002</strain>
    </source>
</reference>
<name>A0AAD7E6H4_9AGAR</name>
<protein>
    <recommendedName>
        <fullName evidence="1">CxC2-like cysteine cluster KDZ transposase-associated domain-containing protein</fullName>
    </recommendedName>
</protein>
<evidence type="ECO:0000313" key="2">
    <source>
        <dbReference type="EMBL" id="KAJ7300717.1"/>
    </source>
</evidence>
<dbReference type="EMBL" id="JARIHO010000154">
    <property type="protein sequence ID" value="KAJ7300717.1"/>
    <property type="molecule type" value="Genomic_DNA"/>
</dbReference>
<dbReference type="InterPro" id="IPR040521">
    <property type="entry name" value="KDZ"/>
</dbReference>
<proteinExistence type="predicted"/>
<evidence type="ECO:0000259" key="1">
    <source>
        <dbReference type="Pfam" id="PF18803"/>
    </source>
</evidence>
<dbReference type="AlphaFoldDB" id="A0AAD7E6H4"/>
<feature type="domain" description="CxC2-like cysteine cluster KDZ transposase-associated" evidence="1">
    <location>
        <begin position="108"/>
        <end position="216"/>
    </location>
</feature>
<gene>
    <name evidence="2" type="ORF">DFH08DRAFT_919214</name>
</gene>
<keyword evidence="3" id="KW-1185">Reference proteome</keyword>
<dbReference type="Pfam" id="PF18803">
    <property type="entry name" value="CxC2"/>
    <property type="match status" value="1"/>
</dbReference>
<sequence length="971" mass="110141">MKKVRNTNSDRPLQNWYQKVDEYLEENLRREGRGAAKTYARCAGSRCVDCQCPGRECEEPPEWRCVDQGCLGEQMFCTGCIVATHMRHPTHFVEKWNGTHFVQKRTWLQELGLRVQLGHPPGIVFPYREAAAHNFVLYDLSGGHELNVDFCGCRIGDDPPTERRIQLLRACWWPATITAPNTCATFRTLRLFQTLNCLGKLTAYDFLRGLEKCTNHDGLDKPPDRRKPFMHIMRQWREVKRHKRAKRGHFADGVRGTKQGELVLACRACPQVGWNLPEGWEKAPPAFKFFYFLFLAQDANFRLNNRCVSSEAVDPILGDGWGYFVKRYGEDGSNAHIAKHVNEEEISNCSGFKAMFQANAKRTKGLRMTGVGGVTCSRHNMWRANGLGDLQCGERQCNIDFILLATLIGFQLLWLIGLPERMRLTIPPANIWWKVPNFHLPDHHTRCHPPFSFHWMPGAGKSHGETIEQNWAFSNGAARSTRLMGPGSRQATLEDVFGFHNYDRLLAMHRVFPKRLAVAMIDGAAHKIMLEAFTKGLEEANPAQVKEWRGLVEAWESKQHSTGAKSPFEAHAEVTTLRDIQLAIAKEELMRTETGDEVERDHSPGTFISMGLEIEEAQRKLTVDVRALKDPTATQMLGFTKRRTALLKRIHKFRQIQNMYMPALRSVLSAAQKQMYDGEGEQGAEATRLFMPSEIKDGRLRGRVCTVGVPDIEARMREGEASEALEDVWGGLRTRTMANRYKLWNYTGQGLLTRGQNILRVISLRIHSAKIRYRYARTALLVLRGHGQWEEHLRVLANDDGGSARAASVAAGEGSHSLSWIWYSAGTAAAPESPNDMCFEQSLRVEWCKALARSSRYDEEVRLLCEEMRRTIAYGEVAAREWERLLAEELPGASPELTEGRRAYAAEHAATEHTRCANLEIRWRGILAKADVYLNSDVAAAGTEAVTVEVHLEDELDLEEEEARLEGEEED</sequence>